<feature type="region of interest" description="Disordered" evidence="5">
    <location>
        <begin position="26"/>
        <end position="45"/>
    </location>
</feature>
<sequence length="616" mass="66998">MRASVADPAPIYSMIANGSVMGLRPEKLPHATESSPQKDCRISSVPEVNSEDSAIVLMITSDGITTTTTTYSAFSPHEKTTTTDTNNHRKNSIYCSSENSNDDTNANSNSNNNNNNNSNNNNDPDPKQSRTDNGASSSSIPNAVGTLISPRSLSVSTVGGDHSMSATVASSSFSVPLGSITVSTLPTVSAIPVGHEERRVRRAVKPSTVWDHFLRLIDGNVQCVHCAKVLKRKDSSTKTMWGHLRAIHFKGQDWALISQGILKKEHHKRVDARVPEVVPLVDNGIPRCSTQSWLEEQLGISSLPSQPSTSTKCDEHITQKTVSVRINEQDQCPFSSLEKRSACGDLTVPDDVTPTQPYVKRNRAVAYYPSTSNAADIVYSNSLNSSAKFSTNNGLNAVRAALSQQQKANDDRKTLNFLAMIPRSSEIINITAGFCDDETRPSTSTCGLSENDDEPQQLEATSPTKESCANSPTVSTANQLQAAALLSAAATNPLVYMAAANALASTSSLPSDRYPSTFSLMDGECVATMMRVAADLDCTFFFHCRDGQPHFCFEPNFTASEKLRGPELLLTDMDNEVRITESKNGVEVETEVWTKTDWTQFTWAIRGKCQKVLLKQ</sequence>
<dbReference type="AlphaFoldDB" id="A0ABD6E7V8"/>
<dbReference type="SMART" id="SM00614">
    <property type="entry name" value="ZnF_BED"/>
    <property type="match status" value="1"/>
</dbReference>
<evidence type="ECO:0000313" key="7">
    <source>
        <dbReference type="EMBL" id="MFH4975372.1"/>
    </source>
</evidence>
<dbReference type="InterPro" id="IPR036236">
    <property type="entry name" value="Znf_C2H2_sf"/>
</dbReference>
<evidence type="ECO:0000256" key="2">
    <source>
        <dbReference type="ARBA" id="ARBA00022771"/>
    </source>
</evidence>
<comment type="caution">
    <text evidence="7">The sequence shown here is derived from an EMBL/GenBank/DDBJ whole genome shotgun (WGS) entry which is preliminary data.</text>
</comment>
<dbReference type="GO" id="GO:0008270">
    <property type="term" value="F:zinc ion binding"/>
    <property type="evidence" value="ECO:0007669"/>
    <property type="project" value="UniProtKB-KW"/>
</dbReference>
<dbReference type="InterPro" id="IPR003656">
    <property type="entry name" value="Znf_BED"/>
</dbReference>
<feature type="compositionally biased region" description="Polar residues" evidence="5">
    <location>
        <begin position="131"/>
        <end position="141"/>
    </location>
</feature>
<organism evidence="7 8">
    <name type="scientific">Gnathostoma spinigerum</name>
    <dbReference type="NCBI Taxonomy" id="75299"/>
    <lineage>
        <taxon>Eukaryota</taxon>
        <taxon>Metazoa</taxon>
        <taxon>Ecdysozoa</taxon>
        <taxon>Nematoda</taxon>
        <taxon>Chromadorea</taxon>
        <taxon>Rhabditida</taxon>
        <taxon>Spirurina</taxon>
        <taxon>Gnathostomatomorpha</taxon>
        <taxon>Gnathostomatoidea</taxon>
        <taxon>Gnathostomatidae</taxon>
        <taxon>Gnathostoma</taxon>
    </lineage>
</organism>
<proteinExistence type="predicted"/>
<feature type="domain" description="BED-type" evidence="6">
    <location>
        <begin position="204"/>
        <end position="274"/>
    </location>
</feature>
<evidence type="ECO:0000256" key="1">
    <source>
        <dbReference type="ARBA" id="ARBA00022723"/>
    </source>
</evidence>
<feature type="compositionally biased region" description="Low complexity" evidence="5">
    <location>
        <begin position="96"/>
        <end position="123"/>
    </location>
</feature>
<keyword evidence="2 4" id="KW-0863">Zinc-finger</keyword>
<evidence type="ECO:0000256" key="4">
    <source>
        <dbReference type="PROSITE-ProRule" id="PRU00027"/>
    </source>
</evidence>
<gene>
    <name evidence="7" type="ORF">AB6A40_002081</name>
</gene>
<reference evidence="7 8" key="1">
    <citation type="submission" date="2024-08" db="EMBL/GenBank/DDBJ databases">
        <title>Gnathostoma spinigerum genome.</title>
        <authorList>
            <person name="Gonzalez-Bertolin B."/>
            <person name="Monzon S."/>
            <person name="Zaballos A."/>
            <person name="Jimenez P."/>
            <person name="Dekumyoy P."/>
            <person name="Varona S."/>
            <person name="Cuesta I."/>
            <person name="Sumanam S."/>
            <person name="Adisakwattana P."/>
            <person name="Gasser R.B."/>
            <person name="Hernandez-Gonzalez A."/>
            <person name="Young N.D."/>
            <person name="Perteguer M.J."/>
        </authorList>
    </citation>
    <scope>NUCLEOTIDE SEQUENCE [LARGE SCALE GENOMIC DNA]</scope>
    <source>
        <strain evidence="7">AL3</strain>
        <tissue evidence="7">Liver</tissue>
    </source>
</reference>
<dbReference type="Proteomes" id="UP001608902">
    <property type="component" value="Unassembled WGS sequence"/>
</dbReference>
<feature type="compositionally biased region" description="Polar residues" evidence="5">
    <location>
        <begin position="458"/>
        <end position="472"/>
    </location>
</feature>
<dbReference type="EMBL" id="JBGFUD010000872">
    <property type="protein sequence ID" value="MFH4975372.1"/>
    <property type="molecule type" value="Genomic_DNA"/>
</dbReference>
<feature type="region of interest" description="Disordered" evidence="5">
    <location>
        <begin position="75"/>
        <end position="145"/>
    </location>
</feature>
<name>A0ABD6E7V8_9BILA</name>
<keyword evidence="3" id="KW-0862">Zinc</keyword>
<keyword evidence="8" id="KW-1185">Reference proteome</keyword>
<feature type="compositionally biased region" description="Basic and acidic residues" evidence="5">
    <location>
        <begin position="26"/>
        <end position="41"/>
    </location>
</feature>
<dbReference type="PROSITE" id="PS50808">
    <property type="entry name" value="ZF_BED"/>
    <property type="match status" value="1"/>
</dbReference>
<evidence type="ECO:0000259" key="6">
    <source>
        <dbReference type="PROSITE" id="PS50808"/>
    </source>
</evidence>
<evidence type="ECO:0000256" key="3">
    <source>
        <dbReference type="ARBA" id="ARBA00022833"/>
    </source>
</evidence>
<keyword evidence="1" id="KW-0479">Metal-binding</keyword>
<protein>
    <recommendedName>
        <fullName evidence="6">BED-type domain-containing protein</fullName>
    </recommendedName>
</protein>
<dbReference type="Pfam" id="PF02892">
    <property type="entry name" value="zf-BED"/>
    <property type="match status" value="1"/>
</dbReference>
<evidence type="ECO:0000256" key="5">
    <source>
        <dbReference type="SAM" id="MobiDB-lite"/>
    </source>
</evidence>
<accession>A0ABD6E7V8</accession>
<feature type="region of interest" description="Disordered" evidence="5">
    <location>
        <begin position="441"/>
        <end position="472"/>
    </location>
</feature>
<evidence type="ECO:0000313" key="8">
    <source>
        <dbReference type="Proteomes" id="UP001608902"/>
    </source>
</evidence>
<dbReference type="SUPFAM" id="SSF57667">
    <property type="entry name" value="beta-beta-alpha zinc fingers"/>
    <property type="match status" value="1"/>
</dbReference>